<protein>
    <submittedName>
        <fullName evidence="2">Competence protein CoiA family protein</fullName>
    </submittedName>
</protein>
<sequence length="190" mass="21781">MPFVGKDVNSGARINILHLKDPRKELLKGQVVCPFCEAVFAIRGQVEGKLTIHFMHTTDECASSYISHPESIEHLYFKEYIARNLQSELNEYSDAKVELEYPIESMKRIIDVAFIFPNGWIVAHEVQLSEISTQELAARTKDYRNEGIDVIWWLGKGADTASNRNWCYTNQGECYTIDFETLTQISNTPQ</sequence>
<name>A0AAW8NJK7_9GAMM</name>
<evidence type="ECO:0000313" key="3">
    <source>
        <dbReference type="EMBL" id="MDW4824608.1"/>
    </source>
</evidence>
<evidence type="ECO:0000313" key="2">
    <source>
        <dbReference type="EMBL" id="MDR8523469.1"/>
    </source>
</evidence>
<reference evidence="2" key="2">
    <citation type="submission" date="2022-11" db="EMBL/GenBank/DDBJ databases">
        <title>Prophages regulate Shewanella fidelis motility and biofilm formation: implications for gut colonization dynamics in Ciona robusta.</title>
        <authorList>
            <person name="Natarajan O."/>
            <person name="Gibboney S.L."/>
            <person name="Young M.N."/>
            <person name="Lim S.J."/>
            <person name="Pluta N."/>
            <person name="Atkinson C.G.F."/>
            <person name="Leigh B.A."/>
            <person name="Liberti A."/>
            <person name="Kees E."/>
            <person name="Breitbart M."/>
            <person name="Gralnick J."/>
            <person name="Dishaw L.J."/>
        </authorList>
    </citation>
    <scope>NUCLEOTIDE SEQUENCE</scope>
    <source>
        <strain evidence="2">3313</strain>
    </source>
</reference>
<accession>A0AAW8NJK7</accession>
<dbReference type="Pfam" id="PF06054">
    <property type="entry name" value="CoiA_nuc"/>
    <property type="match status" value="1"/>
</dbReference>
<evidence type="ECO:0000313" key="4">
    <source>
        <dbReference type="Proteomes" id="UP001259340"/>
    </source>
</evidence>
<keyword evidence="5" id="KW-1185">Reference proteome</keyword>
<feature type="domain" description="Competence protein CoiA nuclease-like" evidence="1">
    <location>
        <begin position="70"/>
        <end position="170"/>
    </location>
</feature>
<dbReference type="Proteomes" id="UP001271263">
    <property type="component" value="Unassembled WGS sequence"/>
</dbReference>
<dbReference type="EMBL" id="JAPMLE010000001">
    <property type="protein sequence ID" value="MDR8523469.1"/>
    <property type="molecule type" value="Genomic_DNA"/>
</dbReference>
<reference evidence="3 5" key="1">
    <citation type="journal article" date="2022" name="bioRxiv">
        <title>Prophages regulate Shewanella fidelis 3313 motility and biofilm formation: implications for gut colonization dynamics in Ciona robusta.</title>
        <authorList>
            <person name="Natarajan O."/>
            <person name="Gibboney S.L."/>
            <person name="Young M.N."/>
            <person name="Lim S.J."/>
            <person name="Pluta N."/>
            <person name="Atkinson C.G."/>
            <person name="Leigh B.A."/>
            <person name="Liberti A."/>
            <person name="Kees E.D."/>
            <person name="Breitbart M."/>
            <person name="Gralnick J.A."/>
            <person name="Dishaw L.J."/>
        </authorList>
    </citation>
    <scope>NUCLEOTIDE SEQUENCE [LARGE SCALE GENOMIC DNA]</scope>
    <source>
        <strain evidence="3 5">JG4066</strain>
    </source>
</reference>
<proteinExistence type="predicted"/>
<dbReference type="EMBL" id="JAPMLD010000003">
    <property type="protein sequence ID" value="MDW4824608.1"/>
    <property type="molecule type" value="Genomic_DNA"/>
</dbReference>
<organism evidence="2 4">
    <name type="scientific">Shewanella fidelis</name>
    <dbReference type="NCBI Taxonomy" id="173509"/>
    <lineage>
        <taxon>Bacteria</taxon>
        <taxon>Pseudomonadati</taxon>
        <taxon>Pseudomonadota</taxon>
        <taxon>Gammaproteobacteria</taxon>
        <taxon>Alteromonadales</taxon>
        <taxon>Shewanellaceae</taxon>
        <taxon>Shewanella</taxon>
    </lineage>
</organism>
<comment type="caution">
    <text evidence="2">The sequence shown here is derived from an EMBL/GenBank/DDBJ whole genome shotgun (WGS) entry which is preliminary data.</text>
</comment>
<dbReference type="InterPro" id="IPR010330">
    <property type="entry name" value="CoiA_nuc"/>
</dbReference>
<evidence type="ECO:0000313" key="5">
    <source>
        <dbReference type="Proteomes" id="UP001271263"/>
    </source>
</evidence>
<dbReference type="AlphaFoldDB" id="A0AAW8NJK7"/>
<dbReference type="RefSeq" id="WP_310654434.1">
    <property type="nucleotide sequence ID" value="NZ_JAPMLA010000009.1"/>
</dbReference>
<evidence type="ECO:0000259" key="1">
    <source>
        <dbReference type="Pfam" id="PF06054"/>
    </source>
</evidence>
<gene>
    <name evidence="2" type="ORF">OS133_07165</name>
    <name evidence="3" type="ORF">OS134_11115</name>
</gene>
<dbReference type="Proteomes" id="UP001259340">
    <property type="component" value="Unassembled WGS sequence"/>
</dbReference>